<feature type="transmembrane region" description="Helical" evidence="6">
    <location>
        <begin position="358"/>
        <end position="384"/>
    </location>
</feature>
<feature type="transmembrane region" description="Helical" evidence="6">
    <location>
        <begin position="721"/>
        <end position="743"/>
    </location>
</feature>
<dbReference type="Pfam" id="PF03176">
    <property type="entry name" value="MMPL"/>
    <property type="match status" value="2"/>
</dbReference>
<feature type="transmembrane region" description="Helical" evidence="6">
    <location>
        <begin position="258"/>
        <end position="279"/>
    </location>
</feature>
<name>A0A445MYD1_9BACT</name>
<dbReference type="InterPro" id="IPR004869">
    <property type="entry name" value="MMPL_dom"/>
</dbReference>
<feature type="transmembrane region" description="Helical" evidence="6">
    <location>
        <begin position="681"/>
        <end position="700"/>
    </location>
</feature>
<reference evidence="8" key="1">
    <citation type="submission" date="2018-01" db="EMBL/GenBank/DDBJ databases">
        <authorList>
            <person name="Regsiter A."/>
            <person name="William W."/>
        </authorList>
    </citation>
    <scope>NUCLEOTIDE SEQUENCE</scope>
    <source>
        <strain evidence="8">TRIP AH-1</strain>
    </source>
</reference>
<evidence type="ECO:0000256" key="2">
    <source>
        <dbReference type="ARBA" id="ARBA00022475"/>
    </source>
</evidence>
<feature type="transmembrane region" description="Helical" evidence="6">
    <location>
        <begin position="31"/>
        <end position="47"/>
    </location>
</feature>
<dbReference type="PANTHER" id="PTHR33406:SF10">
    <property type="entry name" value="SSD DOMAIN-CONTAINING PROTEIN"/>
    <property type="match status" value="1"/>
</dbReference>
<proteinExistence type="predicted"/>
<dbReference type="PANTHER" id="PTHR33406">
    <property type="entry name" value="MEMBRANE PROTEIN MJ1562-RELATED"/>
    <property type="match status" value="1"/>
</dbReference>
<evidence type="ECO:0000256" key="1">
    <source>
        <dbReference type="ARBA" id="ARBA00004651"/>
    </source>
</evidence>
<feature type="transmembrane region" description="Helical" evidence="6">
    <location>
        <begin position="329"/>
        <end position="352"/>
    </location>
</feature>
<dbReference type="EMBL" id="OJIN01000146">
    <property type="protein sequence ID" value="SPD74478.1"/>
    <property type="molecule type" value="Genomic_DNA"/>
</dbReference>
<gene>
    <name evidence="8" type="ORF">PITCH_A230164</name>
</gene>
<comment type="subcellular location">
    <subcellularLocation>
        <location evidence="1">Cell membrane</location>
        <topology evidence="1">Multi-pass membrane protein</topology>
    </subcellularLocation>
</comment>
<evidence type="ECO:0000256" key="3">
    <source>
        <dbReference type="ARBA" id="ARBA00022692"/>
    </source>
</evidence>
<feature type="transmembrane region" description="Helical" evidence="6">
    <location>
        <begin position="755"/>
        <end position="779"/>
    </location>
</feature>
<evidence type="ECO:0000256" key="4">
    <source>
        <dbReference type="ARBA" id="ARBA00022989"/>
    </source>
</evidence>
<organism evidence="8">
    <name type="scientific">uncultured Desulfobacterium sp</name>
    <dbReference type="NCBI Taxonomy" id="201089"/>
    <lineage>
        <taxon>Bacteria</taxon>
        <taxon>Pseudomonadati</taxon>
        <taxon>Thermodesulfobacteriota</taxon>
        <taxon>Desulfobacteria</taxon>
        <taxon>Desulfobacterales</taxon>
        <taxon>Desulfobacteriaceae</taxon>
        <taxon>Desulfobacterium</taxon>
        <taxon>environmental samples</taxon>
    </lineage>
</organism>
<protein>
    <submittedName>
        <fullName evidence="8">Conserved uncharacterized membrane protein</fullName>
    </submittedName>
</protein>
<dbReference type="InterPro" id="IPR000731">
    <property type="entry name" value="SSD"/>
</dbReference>
<feature type="transmembrane region" description="Helical" evidence="6">
    <location>
        <begin position="233"/>
        <end position="251"/>
    </location>
</feature>
<dbReference type="SUPFAM" id="SSF82866">
    <property type="entry name" value="Multidrug efflux transporter AcrB transmembrane domain"/>
    <property type="match status" value="2"/>
</dbReference>
<evidence type="ECO:0000256" key="5">
    <source>
        <dbReference type="ARBA" id="ARBA00023136"/>
    </source>
</evidence>
<sequence>MVEQTNMTLDQTDLHYRIAAFVARQVVKKRHLVLIFMVCMTIFWLYHCTHVKIYTYLPDLLPQHPYTDLARKYPFGAINRVLLEIRVKEGDIFNRNTLQKIINISDDMIFIEGMDRNKVISIGVRKIKNIKATSWGLSVPSLMFPSPPQDDEEMEELKSNIYSNSMYFGQLVSLDSKAALIIGEFFEKGVDYKLAYRKLEEIKTKYTDQNNEIYITGNPYLYGIISHYIGQTFKIFIISGIIMLLLAAVYTRHIRLTLLPLASAVVASIWGIGFVGLVGFNLDPIILVVPLLISARAISHSIQHNWRINEEYAKSMDMEIACENTIKALFYPGMAGIVTDAMGILLVAYIRIPIMQKLGIICFCWAMSMLFVVLIQDTIFYLYLPLMKDIDSWYKKKRSGIMEKVMGVIALSGKGRGRYIILGIVTTMVLVSGYFTSKLEVGDIFPGTPILRPASTYNVACNVMDRDFPGLMDPLLIVARCDGERGISTARLMEKLSEFQFYLMQNPLVKRTVSIADLIKTANMKLMEDDPQCYVLPDTDLSIGAHLLGLMGGGAEPDDFDQYYTQDYGAANLVAFCQDHTTRTVTEIIRYCKDYISRITDKDIHFDLASGVVGIVAAVNEAVSKDQVLISIAAFVVVFVFCSMFFQSFVAAFLLILPLGVANLFVFGYMGLAHIGLSLQTLPVSTIAVGIGVDYGIYLLSRIREETIRFQDLEAGIIEAVRTAGNAITITALIVIAGVVFWFMSDIKFQSDMGFFLSLVTFFHLLGTLFFLPTLVYLARPSFILRKING</sequence>
<dbReference type="GO" id="GO:0005886">
    <property type="term" value="C:plasma membrane"/>
    <property type="evidence" value="ECO:0007669"/>
    <property type="project" value="UniProtKB-SubCell"/>
</dbReference>
<keyword evidence="2" id="KW-1003">Cell membrane</keyword>
<keyword evidence="3 6" id="KW-0812">Transmembrane</keyword>
<accession>A0A445MYD1</accession>
<feature type="domain" description="SSD" evidence="7">
    <location>
        <begin position="650"/>
        <end position="778"/>
    </location>
</feature>
<dbReference type="AlphaFoldDB" id="A0A445MYD1"/>
<dbReference type="Gene3D" id="1.20.1640.10">
    <property type="entry name" value="Multidrug efflux transporter AcrB transmembrane domain"/>
    <property type="match status" value="2"/>
</dbReference>
<dbReference type="PROSITE" id="PS50156">
    <property type="entry name" value="SSD"/>
    <property type="match status" value="1"/>
</dbReference>
<evidence type="ECO:0000313" key="8">
    <source>
        <dbReference type="EMBL" id="SPD74478.1"/>
    </source>
</evidence>
<feature type="transmembrane region" description="Helical" evidence="6">
    <location>
        <begin position="419"/>
        <end position="436"/>
    </location>
</feature>
<evidence type="ECO:0000259" key="7">
    <source>
        <dbReference type="PROSITE" id="PS50156"/>
    </source>
</evidence>
<evidence type="ECO:0000256" key="6">
    <source>
        <dbReference type="SAM" id="Phobius"/>
    </source>
</evidence>
<keyword evidence="5 6" id="KW-0472">Membrane</keyword>
<dbReference type="InterPro" id="IPR050545">
    <property type="entry name" value="Mycobact_MmpL"/>
</dbReference>
<keyword evidence="4 6" id="KW-1133">Transmembrane helix</keyword>
<feature type="transmembrane region" description="Helical" evidence="6">
    <location>
        <begin position="628"/>
        <end position="646"/>
    </location>
</feature>